<evidence type="ECO:0000256" key="2">
    <source>
        <dbReference type="SAM" id="Phobius"/>
    </source>
</evidence>
<dbReference type="STRING" id="1227454.C446_10790"/>
<sequence length="573" mass="59816">MTETRRVLFVLGCVVCLIAVASALPAADPRLDVPGATGNDAVAGEWESIADTQPFTVEELETGEDDEDDEDDAPYHDIEISGSLEPGSEVTVETDDMGHFSSDTIEVNGEEAGQTDSFGRVDVEVPYAEEMNVSVAGDRTSRTVEVETNASIEKRNGPAPTGELAIAAAVGSTPVPDATVTVDGEPAATTDEKGHATVELPPSAGPVEIGVERDPVAGERTIDVPEPTVEFASSALFPGFPAPVMASADGTPVENATVELEGDSGTATTGDDGRATVWLPIDDEVTVTATVGEESTTASVGNLYLRLTAVVVLVPGLAIGGFVTYVRLVARSERRRGRGLVWTFVALADVLEGLSGAIGRLFDALGNWTRSAASISWPSLSRPGGGFRFPAVGSALASLSIGAASGTLSSLGSQLFGGRSSEGRDRSTTDRPSITDWLGGDDEDENEDADGNAVADSDASPALADEPIEPRSPREEILAAWHAFLDRLEVRNRETTTPGAAGRRALEAGFPADRVRRLVGIVRDVEYGGRTPSADRVVTARETATDLAELEATDEEDADGGSSDDDSDEVTDE</sequence>
<keyword evidence="2" id="KW-1133">Transmembrane helix</keyword>
<dbReference type="Pfam" id="PF13559">
    <property type="entry name" value="DUF4129"/>
    <property type="match status" value="1"/>
</dbReference>
<keyword evidence="2" id="KW-0812">Transmembrane</keyword>
<reference evidence="4 5" key="1">
    <citation type="journal article" date="2014" name="PLoS Genet.">
        <title>Phylogenetically driven sequencing of extremely halophilic archaea reveals strategies for static and dynamic osmo-response.</title>
        <authorList>
            <person name="Becker E.A."/>
            <person name="Seitzer P.M."/>
            <person name="Tritt A."/>
            <person name="Larsen D."/>
            <person name="Krusor M."/>
            <person name="Yao A.I."/>
            <person name="Wu D."/>
            <person name="Madern D."/>
            <person name="Eisen J.A."/>
            <person name="Darling A.E."/>
            <person name="Facciotti M.T."/>
        </authorList>
    </citation>
    <scope>NUCLEOTIDE SEQUENCE [LARGE SCALE GENOMIC DNA]</scope>
    <source>
        <strain evidence="4 5">JCM 10879</strain>
    </source>
</reference>
<comment type="caution">
    <text evidence="4">The sequence shown here is derived from an EMBL/GenBank/DDBJ whole genome shotgun (WGS) entry which is preliminary data.</text>
</comment>
<dbReference type="AlphaFoldDB" id="M0LUU1"/>
<name>M0LUU1_9EURY</name>
<dbReference type="Gene3D" id="2.60.40.1120">
    <property type="entry name" value="Carboxypeptidase-like, regulatory domain"/>
    <property type="match status" value="1"/>
</dbReference>
<evidence type="ECO:0000313" key="5">
    <source>
        <dbReference type="Proteomes" id="UP000011607"/>
    </source>
</evidence>
<dbReference type="RefSeq" id="WP_006673071.1">
    <property type="nucleotide sequence ID" value="NZ_AOMA01000107.1"/>
</dbReference>
<protein>
    <recommendedName>
        <fullName evidence="3">Protein-glutamine gamma-glutamyltransferase-like C-terminal domain-containing protein</fullName>
    </recommendedName>
</protein>
<feature type="region of interest" description="Disordered" evidence="1">
    <location>
        <begin position="543"/>
        <end position="573"/>
    </location>
</feature>
<evidence type="ECO:0000256" key="1">
    <source>
        <dbReference type="SAM" id="MobiDB-lite"/>
    </source>
</evidence>
<organism evidence="4 5">
    <name type="scientific">Halobiforma nitratireducens JCM 10879</name>
    <dbReference type="NCBI Taxonomy" id="1227454"/>
    <lineage>
        <taxon>Archaea</taxon>
        <taxon>Methanobacteriati</taxon>
        <taxon>Methanobacteriota</taxon>
        <taxon>Stenosarchaea group</taxon>
        <taxon>Halobacteria</taxon>
        <taxon>Halobacteriales</taxon>
        <taxon>Natrialbaceae</taxon>
        <taxon>Halobiforma</taxon>
    </lineage>
</organism>
<dbReference type="InterPro" id="IPR008969">
    <property type="entry name" value="CarboxyPept-like_regulatory"/>
</dbReference>
<feature type="region of interest" description="Disordered" evidence="1">
    <location>
        <begin position="415"/>
        <end position="472"/>
    </location>
</feature>
<accession>M0LUU1</accession>
<dbReference type="InterPro" id="IPR025403">
    <property type="entry name" value="TgpA-like_C"/>
</dbReference>
<keyword evidence="2" id="KW-0472">Membrane</keyword>
<proteinExistence type="predicted"/>
<evidence type="ECO:0000313" key="4">
    <source>
        <dbReference type="EMBL" id="EMA37337.1"/>
    </source>
</evidence>
<dbReference type="SUPFAM" id="SSF49464">
    <property type="entry name" value="Carboxypeptidase regulatory domain-like"/>
    <property type="match status" value="1"/>
</dbReference>
<feature type="compositionally biased region" description="Acidic residues" evidence="1">
    <location>
        <begin position="439"/>
        <end position="450"/>
    </location>
</feature>
<feature type="transmembrane region" description="Helical" evidence="2">
    <location>
        <begin position="303"/>
        <end position="328"/>
    </location>
</feature>
<feature type="domain" description="Protein-glutamine gamma-glutamyltransferase-like C-terminal" evidence="3">
    <location>
        <begin position="479"/>
        <end position="542"/>
    </location>
</feature>
<gene>
    <name evidence="4" type="ORF">C446_10790</name>
</gene>
<feature type="compositionally biased region" description="Acidic residues" evidence="1">
    <location>
        <begin position="548"/>
        <end position="573"/>
    </location>
</feature>
<dbReference type="Proteomes" id="UP000011607">
    <property type="component" value="Unassembled WGS sequence"/>
</dbReference>
<dbReference type="eggNOG" id="arCOG02085">
    <property type="taxonomic scope" value="Archaea"/>
</dbReference>
<feature type="region of interest" description="Disordered" evidence="1">
    <location>
        <begin position="186"/>
        <end position="209"/>
    </location>
</feature>
<feature type="region of interest" description="Disordered" evidence="1">
    <location>
        <begin position="61"/>
        <end position="90"/>
    </location>
</feature>
<feature type="compositionally biased region" description="Acidic residues" evidence="1">
    <location>
        <begin position="61"/>
        <end position="72"/>
    </location>
</feature>
<dbReference type="EMBL" id="AOMA01000107">
    <property type="protein sequence ID" value="EMA37337.1"/>
    <property type="molecule type" value="Genomic_DNA"/>
</dbReference>
<dbReference type="OrthoDB" id="206550at2157"/>
<evidence type="ECO:0000259" key="3">
    <source>
        <dbReference type="Pfam" id="PF13559"/>
    </source>
</evidence>
<dbReference type="PATRIC" id="fig|1227454.3.peg.2192"/>
<keyword evidence="5" id="KW-1185">Reference proteome</keyword>